<dbReference type="AlphaFoldDB" id="A0A1V6TDN7"/>
<dbReference type="EMBL" id="MLKD01000007">
    <property type="protein sequence ID" value="OQE24311.1"/>
    <property type="molecule type" value="Genomic_DNA"/>
</dbReference>
<accession>A0A1V6TDN7</accession>
<organism evidence="1 2">
    <name type="scientific">Penicillium steckii</name>
    <dbReference type="NCBI Taxonomy" id="303698"/>
    <lineage>
        <taxon>Eukaryota</taxon>
        <taxon>Fungi</taxon>
        <taxon>Dikarya</taxon>
        <taxon>Ascomycota</taxon>
        <taxon>Pezizomycotina</taxon>
        <taxon>Eurotiomycetes</taxon>
        <taxon>Eurotiomycetidae</taxon>
        <taxon>Eurotiales</taxon>
        <taxon>Aspergillaceae</taxon>
        <taxon>Penicillium</taxon>
    </lineage>
</organism>
<gene>
    <name evidence="1" type="ORF">PENSTE_c007G00407</name>
</gene>
<dbReference type="STRING" id="303698.A0A1V6TDN7"/>
<comment type="caution">
    <text evidence="1">The sequence shown here is derived from an EMBL/GenBank/DDBJ whole genome shotgun (WGS) entry which is preliminary data.</text>
</comment>
<dbReference type="PANTHER" id="PTHR47657:SF10">
    <property type="entry name" value="ZN(II)2CYS6 TRANSCRIPTION FACTOR (EUROFUNG)"/>
    <property type="match status" value="1"/>
</dbReference>
<keyword evidence="2" id="KW-1185">Reference proteome</keyword>
<evidence type="ECO:0000313" key="2">
    <source>
        <dbReference type="Proteomes" id="UP000191285"/>
    </source>
</evidence>
<proteinExistence type="predicted"/>
<reference evidence="2" key="1">
    <citation type="journal article" date="2017" name="Nat. Microbiol.">
        <title>Global analysis of biosynthetic gene clusters reveals vast potential of secondary metabolite production in Penicillium species.</title>
        <authorList>
            <person name="Nielsen J.C."/>
            <person name="Grijseels S."/>
            <person name="Prigent S."/>
            <person name="Ji B."/>
            <person name="Dainat J."/>
            <person name="Nielsen K.F."/>
            <person name="Frisvad J.C."/>
            <person name="Workman M."/>
            <person name="Nielsen J."/>
        </authorList>
    </citation>
    <scope>NUCLEOTIDE SEQUENCE [LARGE SCALE GENOMIC DNA]</scope>
    <source>
        <strain evidence="2">IBT 24891</strain>
    </source>
</reference>
<dbReference type="PANTHER" id="PTHR47657">
    <property type="entry name" value="STEROL REGULATORY ELEMENT-BINDING PROTEIN ECM22"/>
    <property type="match status" value="1"/>
</dbReference>
<dbReference type="InterPro" id="IPR052400">
    <property type="entry name" value="Zn2-C6_fungal_TF"/>
</dbReference>
<sequence>MTLHTRRIMVWKRVIPDLASKNGYLMHLLLALAGIHMIIHQSEVVSTSRNDETDTVDLTVIVEHHQIGLQGFREEISCISSSNAESVFSGSMLLVGFAFASLKVQELNPLAAPPREAVISAGTSDSTNGILRLNWLYLNRGVSTVIGEQWETLKMSRLRQILAIPNRDETWKELSFDAPSSRLSHCSQRIVKFAEGAGQAVANLKASLNMFDSAENMVSSDWETPSNSPTMAPGWVAEANSGAIDVLDKAYARAISVLNFAVTESPASLEIQLDFEEAAILSWPIDLPSQFLALLGRSEHDNLHGYSLVILAHLYLLNTLVDTWFMRGSFEREILKINTLIESLHESQLTAFMMWPNEVLKLPLPYVGTP</sequence>
<name>A0A1V6TDN7_9EURO</name>
<dbReference type="OrthoDB" id="3546279at2759"/>
<dbReference type="Proteomes" id="UP000191285">
    <property type="component" value="Unassembled WGS sequence"/>
</dbReference>
<protein>
    <recommendedName>
        <fullName evidence="3">Transcription factor domain-containing protein</fullName>
    </recommendedName>
</protein>
<evidence type="ECO:0000313" key="1">
    <source>
        <dbReference type="EMBL" id="OQE24311.1"/>
    </source>
</evidence>
<dbReference type="GO" id="GO:0000981">
    <property type="term" value="F:DNA-binding transcription factor activity, RNA polymerase II-specific"/>
    <property type="evidence" value="ECO:0007669"/>
    <property type="project" value="TreeGrafter"/>
</dbReference>
<evidence type="ECO:0008006" key="3">
    <source>
        <dbReference type="Google" id="ProtNLM"/>
    </source>
</evidence>